<evidence type="ECO:0008006" key="4">
    <source>
        <dbReference type="Google" id="ProtNLM"/>
    </source>
</evidence>
<dbReference type="EMBL" id="AP012057">
    <property type="protein sequence ID" value="BAN02668.1"/>
    <property type="molecule type" value="Genomic_DNA"/>
</dbReference>
<dbReference type="KEGG" id="aym:YM304_23540"/>
<accession>A0A6C7EDH4</accession>
<keyword evidence="3" id="KW-1185">Reference proteome</keyword>
<feature type="region of interest" description="Disordered" evidence="1">
    <location>
        <begin position="104"/>
        <end position="129"/>
    </location>
</feature>
<evidence type="ECO:0000313" key="3">
    <source>
        <dbReference type="Proteomes" id="UP000011863"/>
    </source>
</evidence>
<protein>
    <recommendedName>
        <fullName evidence="4">Bacteriocin-protection protein</fullName>
    </recommendedName>
</protein>
<reference evidence="2 3" key="1">
    <citation type="journal article" date="2013" name="Int. J. Syst. Evol. Microbiol.">
        <title>Ilumatobacter nonamiense sp. nov. and Ilumatobacter coccineum sp. nov., isolated from seashore sand.</title>
        <authorList>
            <person name="Matsumoto A."/>
            <person name="Kasai H."/>
            <person name="Matsuo Y."/>
            <person name="Shizuri Y."/>
            <person name="Ichikawa N."/>
            <person name="Fujita N."/>
            <person name="Omura S."/>
            <person name="Takahashi Y."/>
        </authorList>
    </citation>
    <scope>NUCLEOTIDE SEQUENCE [LARGE SCALE GENOMIC DNA]</scope>
    <source>
        <strain evidence="3">NBRC 103263 / KCTC 29153 / YM16-304</strain>
    </source>
</reference>
<dbReference type="Proteomes" id="UP000011863">
    <property type="component" value="Chromosome"/>
</dbReference>
<proteinExistence type="predicted"/>
<dbReference type="AlphaFoldDB" id="A0A6C7EDH4"/>
<gene>
    <name evidence="2" type="ORF">YM304_23540</name>
</gene>
<name>A0A6C7EDH4_ILUCY</name>
<dbReference type="RefSeq" id="WP_015441915.1">
    <property type="nucleotide sequence ID" value="NC_020520.1"/>
</dbReference>
<evidence type="ECO:0000313" key="2">
    <source>
        <dbReference type="EMBL" id="BAN02668.1"/>
    </source>
</evidence>
<evidence type="ECO:0000256" key="1">
    <source>
        <dbReference type="SAM" id="MobiDB-lite"/>
    </source>
</evidence>
<sequence length="187" mass="21725">MFDGEPIFFSAPHEFRAWLERHHTTATECVVGYWKTHTAEPSLRWAEAVREALCFGWIDGQRRSIDDERHMQRFTPRKSRRWSAVNVALVADLEAEGRMTEAGRQAFAARDTSEEPYSTSKRPSQLPAEFDERLRRDHPKAAAFWDSTPPSYRKLRSFWISDAKRPETRERRFGLLVAACAAGERIQ</sequence>
<dbReference type="Pfam" id="PF13376">
    <property type="entry name" value="OmdA"/>
    <property type="match status" value="1"/>
</dbReference>
<organism evidence="2 3">
    <name type="scientific">Ilumatobacter coccineus (strain NBRC 103263 / KCTC 29153 / YM16-304)</name>
    <dbReference type="NCBI Taxonomy" id="1313172"/>
    <lineage>
        <taxon>Bacteria</taxon>
        <taxon>Bacillati</taxon>
        <taxon>Actinomycetota</taxon>
        <taxon>Acidimicrobiia</taxon>
        <taxon>Acidimicrobiales</taxon>
        <taxon>Ilumatobacteraceae</taxon>
        <taxon>Ilumatobacter</taxon>
    </lineage>
</organism>
<dbReference type="OrthoDB" id="9796999at2"/>